<evidence type="ECO:0000256" key="2">
    <source>
        <dbReference type="ARBA" id="ARBA00011073"/>
    </source>
</evidence>
<dbReference type="PROSITE" id="PS51892">
    <property type="entry name" value="SUBTILASE"/>
    <property type="match status" value="1"/>
</dbReference>
<dbReference type="Pfam" id="PF05922">
    <property type="entry name" value="Inhibitor_I9"/>
    <property type="match status" value="1"/>
</dbReference>
<evidence type="ECO:0008006" key="17">
    <source>
        <dbReference type="Google" id="ProtNLM"/>
    </source>
</evidence>
<dbReference type="PRINTS" id="PR00723">
    <property type="entry name" value="SUBTILISIN"/>
</dbReference>
<evidence type="ECO:0000259" key="13">
    <source>
        <dbReference type="Pfam" id="PF05922"/>
    </source>
</evidence>
<evidence type="ECO:0000256" key="9">
    <source>
        <dbReference type="PIRSR" id="PIRSR615500-1"/>
    </source>
</evidence>
<keyword evidence="7 10" id="KW-0720">Serine protease</keyword>
<feature type="signal peptide" evidence="11">
    <location>
        <begin position="1"/>
        <end position="25"/>
    </location>
</feature>
<dbReference type="EMBL" id="VAHF01000006">
    <property type="protein sequence ID" value="TXG59418.1"/>
    <property type="molecule type" value="Genomic_DNA"/>
</dbReference>
<dbReference type="FunFam" id="3.40.50.200:FF:000006">
    <property type="entry name" value="Subtilisin-like protease SBT1.5"/>
    <property type="match status" value="1"/>
</dbReference>
<keyword evidence="3" id="KW-0964">Secreted</keyword>
<evidence type="ECO:0000313" key="15">
    <source>
        <dbReference type="EMBL" id="TXG59418.1"/>
    </source>
</evidence>
<dbReference type="InterPro" id="IPR034197">
    <property type="entry name" value="Peptidases_S8_3"/>
</dbReference>
<evidence type="ECO:0000259" key="12">
    <source>
        <dbReference type="Pfam" id="PF00082"/>
    </source>
</evidence>
<evidence type="ECO:0000256" key="1">
    <source>
        <dbReference type="ARBA" id="ARBA00004613"/>
    </source>
</evidence>
<dbReference type="InterPro" id="IPR023828">
    <property type="entry name" value="Peptidase_S8_Ser-AS"/>
</dbReference>
<proteinExistence type="inferred from homology"/>
<dbReference type="Pfam" id="PF00082">
    <property type="entry name" value="Peptidase_S8"/>
    <property type="match status" value="1"/>
</dbReference>
<feature type="chain" id="PRO_5022885565" description="Subtilisin-like protease fibronectin type-III domain-containing protein" evidence="11">
    <location>
        <begin position="26"/>
        <end position="758"/>
    </location>
</feature>
<dbReference type="CDD" id="cd04852">
    <property type="entry name" value="Peptidases_S8_3"/>
    <property type="match status" value="1"/>
</dbReference>
<dbReference type="PANTHER" id="PTHR10795">
    <property type="entry name" value="PROPROTEIN CONVERTASE SUBTILISIN/KEXIN"/>
    <property type="match status" value="1"/>
</dbReference>
<evidence type="ECO:0000256" key="6">
    <source>
        <dbReference type="ARBA" id="ARBA00022801"/>
    </source>
</evidence>
<dbReference type="Gene3D" id="3.50.30.30">
    <property type="match status" value="1"/>
</dbReference>
<dbReference type="SUPFAM" id="SSF52743">
    <property type="entry name" value="Subtilisin-like"/>
    <property type="match status" value="1"/>
</dbReference>
<evidence type="ECO:0000313" key="16">
    <source>
        <dbReference type="Proteomes" id="UP000323000"/>
    </source>
</evidence>
<dbReference type="InterPro" id="IPR015500">
    <property type="entry name" value="Peptidase_S8_subtilisin-rel"/>
</dbReference>
<feature type="active site" description="Charge relay system" evidence="9 10">
    <location>
        <position position="211"/>
    </location>
</feature>
<evidence type="ECO:0000256" key="7">
    <source>
        <dbReference type="ARBA" id="ARBA00022825"/>
    </source>
</evidence>
<feature type="domain" description="Subtilisin-like protease fibronectin type-III" evidence="14">
    <location>
        <begin position="644"/>
        <end position="749"/>
    </location>
</feature>
<gene>
    <name evidence="15" type="ORF">EZV62_013991</name>
</gene>
<dbReference type="GO" id="GO:0006508">
    <property type="term" value="P:proteolysis"/>
    <property type="evidence" value="ECO:0007669"/>
    <property type="project" value="UniProtKB-KW"/>
</dbReference>
<keyword evidence="8" id="KW-0325">Glycoprotein</keyword>
<dbReference type="Proteomes" id="UP000323000">
    <property type="component" value="Chromosome 6"/>
</dbReference>
<accession>A0A5C7HRI4</accession>
<comment type="similarity">
    <text evidence="2 10">Belongs to the peptidase S8 family.</text>
</comment>
<dbReference type="OrthoDB" id="206201at2759"/>
<dbReference type="InterPro" id="IPR010259">
    <property type="entry name" value="S8pro/Inhibitor_I9"/>
</dbReference>
<keyword evidence="5 11" id="KW-0732">Signal</keyword>
<protein>
    <recommendedName>
        <fullName evidence="17">Subtilisin-like protease fibronectin type-III domain-containing protein</fullName>
    </recommendedName>
</protein>
<organism evidence="15 16">
    <name type="scientific">Acer yangbiense</name>
    <dbReference type="NCBI Taxonomy" id="1000413"/>
    <lineage>
        <taxon>Eukaryota</taxon>
        <taxon>Viridiplantae</taxon>
        <taxon>Streptophyta</taxon>
        <taxon>Embryophyta</taxon>
        <taxon>Tracheophyta</taxon>
        <taxon>Spermatophyta</taxon>
        <taxon>Magnoliopsida</taxon>
        <taxon>eudicotyledons</taxon>
        <taxon>Gunneridae</taxon>
        <taxon>Pentapetalae</taxon>
        <taxon>rosids</taxon>
        <taxon>malvids</taxon>
        <taxon>Sapindales</taxon>
        <taxon>Sapindaceae</taxon>
        <taxon>Hippocastanoideae</taxon>
        <taxon>Acereae</taxon>
        <taxon>Acer</taxon>
    </lineage>
</organism>
<keyword evidence="16" id="KW-1185">Reference proteome</keyword>
<dbReference type="AlphaFoldDB" id="A0A5C7HRI4"/>
<evidence type="ECO:0000256" key="11">
    <source>
        <dbReference type="SAM" id="SignalP"/>
    </source>
</evidence>
<keyword evidence="4 10" id="KW-0645">Protease</keyword>
<dbReference type="Gene3D" id="3.30.70.80">
    <property type="entry name" value="Peptidase S8 propeptide/proteinase inhibitor I9"/>
    <property type="match status" value="1"/>
</dbReference>
<evidence type="ECO:0000256" key="4">
    <source>
        <dbReference type="ARBA" id="ARBA00022670"/>
    </source>
</evidence>
<dbReference type="InterPro" id="IPR000209">
    <property type="entry name" value="Peptidase_S8/S53_dom"/>
</dbReference>
<dbReference type="FunFam" id="3.30.70.80:FF:000003">
    <property type="entry name" value="Subtilisin-like protease SBT1.9"/>
    <property type="match status" value="1"/>
</dbReference>
<name>A0A5C7HRI4_9ROSI</name>
<feature type="domain" description="Inhibitor I9" evidence="13">
    <location>
        <begin position="36"/>
        <end position="108"/>
    </location>
</feature>
<evidence type="ECO:0000256" key="8">
    <source>
        <dbReference type="ARBA" id="ARBA00023180"/>
    </source>
</evidence>
<dbReference type="InterPro" id="IPR041469">
    <property type="entry name" value="Subtilisin-like_FN3"/>
</dbReference>
<feature type="domain" description="Peptidase S8/S53" evidence="12">
    <location>
        <begin position="131"/>
        <end position="568"/>
    </location>
</feature>
<dbReference type="Pfam" id="PF17766">
    <property type="entry name" value="fn3_6"/>
    <property type="match status" value="1"/>
</dbReference>
<dbReference type="GO" id="GO:0004252">
    <property type="term" value="F:serine-type endopeptidase activity"/>
    <property type="evidence" value="ECO:0007669"/>
    <property type="project" value="UniProtKB-UniRule"/>
</dbReference>
<evidence type="ECO:0000259" key="14">
    <source>
        <dbReference type="Pfam" id="PF17766"/>
    </source>
</evidence>
<keyword evidence="6 10" id="KW-0378">Hydrolase</keyword>
<dbReference type="Gene3D" id="3.40.50.200">
    <property type="entry name" value="Peptidase S8/S53 domain"/>
    <property type="match status" value="1"/>
</dbReference>
<feature type="active site" description="Charge relay system" evidence="9 10">
    <location>
        <position position="140"/>
    </location>
</feature>
<reference evidence="16" key="1">
    <citation type="journal article" date="2019" name="Gigascience">
        <title>De novo genome assembly of the endangered Acer yangbiense, a plant species with extremely small populations endemic to Yunnan Province, China.</title>
        <authorList>
            <person name="Yang J."/>
            <person name="Wariss H.M."/>
            <person name="Tao L."/>
            <person name="Zhang R."/>
            <person name="Yun Q."/>
            <person name="Hollingsworth P."/>
            <person name="Dao Z."/>
            <person name="Luo G."/>
            <person name="Guo H."/>
            <person name="Ma Y."/>
            <person name="Sun W."/>
        </authorList>
    </citation>
    <scope>NUCLEOTIDE SEQUENCE [LARGE SCALE GENOMIC DNA]</scope>
    <source>
        <strain evidence="16">cv. Malutang</strain>
    </source>
</reference>
<dbReference type="GO" id="GO:0005576">
    <property type="term" value="C:extracellular region"/>
    <property type="evidence" value="ECO:0007669"/>
    <property type="project" value="UniProtKB-SubCell"/>
</dbReference>
<evidence type="ECO:0000256" key="3">
    <source>
        <dbReference type="ARBA" id="ARBA00022525"/>
    </source>
</evidence>
<evidence type="ECO:0000256" key="10">
    <source>
        <dbReference type="PROSITE-ProRule" id="PRU01240"/>
    </source>
</evidence>
<comment type="subcellular location">
    <subcellularLocation>
        <location evidence="1">Secreted</location>
    </subcellularLocation>
</comment>
<dbReference type="CDD" id="cd02120">
    <property type="entry name" value="PA_subtilisin_like"/>
    <property type="match status" value="1"/>
</dbReference>
<dbReference type="InterPro" id="IPR036852">
    <property type="entry name" value="Peptidase_S8/S53_dom_sf"/>
</dbReference>
<comment type="caution">
    <text evidence="15">The sequence shown here is derived from an EMBL/GenBank/DDBJ whole genome shotgun (WGS) entry which is preliminary data.</text>
</comment>
<dbReference type="InterPro" id="IPR037045">
    <property type="entry name" value="S8pro/Inhibitor_I9_sf"/>
</dbReference>
<dbReference type="PROSITE" id="PS00138">
    <property type="entry name" value="SUBTILASE_SER"/>
    <property type="match status" value="1"/>
</dbReference>
<dbReference type="Gene3D" id="2.60.40.2310">
    <property type="match status" value="1"/>
</dbReference>
<sequence length="758" mass="82117">MATLTDLKLVSILVFAIFHFESTMQTPSSSSAAAETYIIHMDISAMPKAFSGHHSWYMSMLSSSSKHIYTYTNSIHGFSAILTSYELESLKNSPGYVSSTRDHPLKVHTTNTPQFLGLSSSSGAWPASNYGEGVIIGVVDTGIWPESESFNDQGMTKVPSRWKGKCMCGNQFNSSSCNNKLIGARFYNKGLIASNPKLKISMNSPRDVSGHGTHTSSIAAGNYVEAASYFGYATGIAGGMAPRAHVAMYKAIWTYGVYSSDVMAAIDQALQDGVDILSLSLGMSVKDIFLENDPIAVATFAAIEKGIFVVASAGNDGPLYWTLINGAPWLLTVGSATTDREFEGILTLGNQVQISFTSLYPGNSSSRQIPLVYMDRCESVTELKKVKFNIIVCKDDLSISNQIENAVSAEVVGAVFVSNSSISESEFYIRSSFPAAFTGLRDGQTIIDYIHKSSNPTASLQFQKTVIGTKPAPKLDSYSSRGPFPSCPSIIKPDLLAPGSLVLASWSPISPVAKVRPSRLLFSDFNLISGTSMATPHVAGVAALMKAVHPEWSPAAIRSALVTTADSLDNTLGPIKDIANYDLPASPLEMGAGLINPNKALNPGLVYDATADDYVKFLCAMNYTTTQIRIITKSSRNCINRSTDLNYPSFVAFFNNVDSNPNEKAVQVFWRTVTNVGDQGGTSYTANLKGMEGLKVYVEPQRLEFKQKYEKQSYKLTLEGPKWLEKVVIFGSLTWVNDNGKYVVRSPIVATSLVEESP</sequence>
<evidence type="ECO:0000256" key="5">
    <source>
        <dbReference type="ARBA" id="ARBA00022729"/>
    </source>
</evidence>
<dbReference type="InterPro" id="IPR045051">
    <property type="entry name" value="SBT"/>
</dbReference>
<feature type="active site" description="Charge relay system" evidence="9 10">
    <location>
        <position position="532"/>
    </location>
</feature>